<comment type="similarity">
    <text evidence="5">Belongs to the binding-protein-dependent transport system permease family.</text>
</comment>
<dbReference type="GO" id="GO:0055085">
    <property type="term" value="P:transmembrane transport"/>
    <property type="evidence" value="ECO:0007669"/>
    <property type="project" value="InterPro"/>
</dbReference>
<feature type="transmembrane region" description="Helical" evidence="5">
    <location>
        <begin position="303"/>
        <end position="327"/>
    </location>
</feature>
<evidence type="ECO:0000313" key="7">
    <source>
        <dbReference type="EMBL" id="KDR94693.1"/>
    </source>
</evidence>
<dbReference type="InterPro" id="IPR035906">
    <property type="entry name" value="MetI-like_sf"/>
</dbReference>
<keyword evidence="8" id="KW-1185">Reference proteome</keyword>
<dbReference type="STRING" id="1121324.CLIT_13c00150"/>
<feature type="transmembrane region" description="Helical" evidence="5">
    <location>
        <begin position="147"/>
        <end position="169"/>
    </location>
</feature>
<keyword evidence="4 5" id="KW-0472">Membrane</keyword>
<feature type="transmembrane region" description="Helical" evidence="5">
    <location>
        <begin position="251"/>
        <end position="269"/>
    </location>
</feature>
<feature type="transmembrane region" description="Helical" evidence="5">
    <location>
        <begin position="415"/>
        <end position="432"/>
    </location>
</feature>
<dbReference type="CDD" id="cd06261">
    <property type="entry name" value="TM_PBP2"/>
    <property type="match status" value="2"/>
</dbReference>
<dbReference type="Proteomes" id="UP000027946">
    <property type="component" value="Unassembled WGS sequence"/>
</dbReference>
<dbReference type="SUPFAM" id="SSF161098">
    <property type="entry name" value="MetI-like"/>
    <property type="match status" value="2"/>
</dbReference>
<evidence type="ECO:0000256" key="5">
    <source>
        <dbReference type="RuleBase" id="RU363032"/>
    </source>
</evidence>
<feature type="transmembrane region" description="Helical" evidence="5">
    <location>
        <begin position="479"/>
        <end position="502"/>
    </location>
</feature>
<feature type="transmembrane region" description="Helical" evidence="5">
    <location>
        <begin position="106"/>
        <end position="127"/>
    </location>
</feature>
<feature type="transmembrane region" description="Helical" evidence="5">
    <location>
        <begin position="522"/>
        <end position="543"/>
    </location>
</feature>
<feature type="domain" description="ABC transmembrane type-1" evidence="6">
    <location>
        <begin position="353"/>
        <end position="543"/>
    </location>
</feature>
<evidence type="ECO:0000256" key="4">
    <source>
        <dbReference type="ARBA" id="ARBA00023136"/>
    </source>
</evidence>
<dbReference type="Gene3D" id="1.10.3720.10">
    <property type="entry name" value="MetI-like"/>
    <property type="match status" value="2"/>
</dbReference>
<feature type="transmembrane region" description="Helical" evidence="5">
    <location>
        <begin position="388"/>
        <end position="409"/>
    </location>
</feature>
<reference evidence="7 8" key="1">
    <citation type="submission" date="2014-03" db="EMBL/GenBank/DDBJ databases">
        <title>Genome sequence of Clostridium litorale W6, DSM 5388.</title>
        <authorList>
            <person name="Poehlein A."/>
            <person name="Jagirdar A."/>
            <person name="Khonsari B."/>
            <person name="Chibani C.M."/>
            <person name="Gutierrez Gutierrez D.A."/>
            <person name="Davydova E."/>
            <person name="Alghaithi H.S."/>
            <person name="Nair K.P."/>
            <person name="Dhamotharan K."/>
            <person name="Chandran L."/>
            <person name="G W."/>
            <person name="Daniel R."/>
        </authorList>
    </citation>
    <scope>NUCLEOTIDE SEQUENCE [LARGE SCALE GENOMIC DNA]</scope>
    <source>
        <strain evidence="7 8">W6</strain>
    </source>
</reference>
<dbReference type="EMBL" id="JJMM01000013">
    <property type="protein sequence ID" value="KDR94693.1"/>
    <property type="molecule type" value="Genomic_DNA"/>
</dbReference>
<evidence type="ECO:0000256" key="3">
    <source>
        <dbReference type="ARBA" id="ARBA00022989"/>
    </source>
</evidence>
<dbReference type="AlphaFoldDB" id="A0A069RD58"/>
<keyword evidence="5" id="KW-0813">Transport</keyword>
<proteinExistence type="inferred from homology"/>
<dbReference type="InterPro" id="IPR000515">
    <property type="entry name" value="MetI-like"/>
</dbReference>
<evidence type="ECO:0000259" key="6">
    <source>
        <dbReference type="PROSITE" id="PS50928"/>
    </source>
</evidence>
<protein>
    <submittedName>
        <fullName evidence="7">Ferric transport system permease protein FbpB</fullName>
    </submittedName>
</protein>
<feature type="transmembrane region" description="Helical" evidence="5">
    <location>
        <begin position="205"/>
        <end position="231"/>
    </location>
</feature>
<comment type="subcellular location">
    <subcellularLocation>
        <location evidence="5">Cell membrane</location>
        <topology evidence="5">Multi-pass membrane protein</topology>
    </subcellularLocation>
    <subcellularLocation>
        <location evidence="1">Membrane</location>
        <topology evidence="1">Multi-pass membrane protein</topology>
    </subcellularLocation>
</comment>
<keyword evidence="2 5" id="KW-0812">Transmembrane</keyword>
<dbReference type="Pfam" id="PF00528">
    <property type="entry name" value="BPD_transp_1"/>
    <property type="match status" value="2"/>
</dbReference>
<dbReference type="GO" id="GO:0005886">
    <property type="term" value="C:plasma membrane"/>
    <property type="evidence" value="ECO:0007669"/>
    <property type="project" value="UniProtKB-SubCell"/>
</dbReference>
<feature type="transmembrane region" description="Helical" evidence="5">
    <location>
        <begin position="69"/>
        <end position="94"/>
    </location>
</feature>
<gene>
    <name evidence="7" type="primary">fbpB</name>
    <name evidence="7" type="ORF">CLIT_13c00150</name>
</gene>
<name>A0A069RD58_PEPLI</name>
<evidence type="ECO:0000256" key="2">
    <source>
        <dbReference type="ARBA" id="ARBA00022692"/>
    </source>
</evidence>
<dbReference type="PANTHER" id="PTHR43496">
    <property type="entry name" value="PROTEIN LPLB"/>
    <property type="match status" value="1"/>
</dbReference>
<accession>A0A069RD58</accession>
<feature type="transmembrane region" description="Helical" evidence="5">
    <location>
        <begin position="20"/>
        <end position="40"/>
    </location>
</feature>
<sequence>MPNLKTRVSKNLDTRFYDLFDMSIIASIVISIMVFILWPISEVIVKSFFPEGIFSLELYREIFTGGRRLFYNSIFVSTVSTACTIVFAVCISLYSNFSAKKMRNIIMAVLMLTMISPPFVSSLAYITLFGKRGIITYRLLGLTINPYGWHGIVLMQVFGNISLASLVIMGMMSGIDRSLIEASLDLGESAAKTIRRVVIPLSKPGIVASSFITFVKCLADFGTPIIIGGNFKVLATEAYISLIGRGDLPRAAAISVMILIPSLVVFFTYRYNMRDSKLFSATGLKSPRMLDVDFDMGIGLRSVLALFTWTFLIFMTLQYLSIFLSAISDYKSGQLIFTMEYIKSVKFSKMPSFFRSIRYAFAAGIATSVIGLLLSYYVERRNVKGSRVIDFIATLPYIMPGPLFGIGYILAFNDYPLALTGTGLIVVINCVYRQIPISTKAASAVLGNVGSDIEDAARDLGSSNMRILADIIMPLLKPAFLVSFVNTFTATMTTVGAIIFLITPSAKVATVELFNVIRDGDYGLAAVLASMIIIATIIINIIFSRIIIREG</sequence>
<dbReference type="PANTHER" id="PTHR43496:SF1">
    <property type="entry name" value="POLYGALACTURONAN_RHAMNOGALACTURONAN TRANSPORT SYSTEM PERMEASE PROTEIN YTEP"/>
    <property type="match status" value="1"/>
</dbReference>
<feature type="domain" description="ABC transmembrane type-1" evidence="6">
    <location>
        <begin position="70"/>
        <end position="269"/>
    </location>
</feature>
<dbReference type="PROSITE" id="PS50928">
    <property type="entry name" value="ABC_TM1"/>
    <property type="match status" value="2"/>
</dbReference>
<dbReference type="OrthoDB" id="57323at2"/>
<feature type="transmembrane region" description="Helical" evidence="5">
    <location>
        <begin position="357"/>
        <end position="376"/>
    </location>
</feature>
<keyword evidence="3 5" id="KW-1133">Transmembrane helix</keyword>
<organism evidence="7 8">
    <name type="scientific">Peptoclostridium litorale DSM 5388</name>
    <dbReference type="NCBI Taxonomy" id="1121324"/>
    <lineage>
        <taxon>Bacteria</taxon>
        <taxon>Bacillati</taxon>
        <taxon>Bacillota</taxon>
        <taxon>Clostridia</taxon>
        <taxon>Peptostreptococcales</taxon>
        <taxon>Peptoclostridiaceae</taxon>
        <taxon>Peptoclostridium</taxon>
    </lineage>
</organism>
<evidence type="ECO:0000256" key="1">
    <source>
        <dbReference type="ARBA" id="ARBA00004141"/>
    </source>
</evidence>
<comment type="caution">
    <text evidence="7">The sequence shown here is derived from an EMBL/GenBank/DDBJ whole genome shotgun (WGS) entry which is preliminary data.</text>
</comment>
<evidence type="ECO:0000313" key="8">
    <source>
        <dbReference type="Proteomes" id="UP000027946"/>
    </source>
</evidence>
<dbReference type="eggNOG" id="COG1178">
    <property type="taxonomic scope" value="Bacteria"/>
</dbReference>